<evidence type="ECO:0000313" key="2">
    <source>
        <dbReference type="Proteomes" id="UP000242427"/>
    </source>
</evidence>
<accession>A0A9X7JT13</accession>
<keyword evidence="2" id="KW-1185">Reference proteome</keyword>
<dbReference type="Proteomes" id="UP000242427">
    <property type="component" value="Unassembled WGS sequence"/>
</dbReference>
<gene>
    <name evidence="1" type="ORF">B7P34_08400</name>
</gene>
<organism evidence="1 2">
    <name type="scientific">Streptosporangium nondiastaticum</name>
    <dbReference type="NCBI Taxonomy" id="35764"/>
    <lineage>
        <taxon>Bacteria</taxon>
        <taxon>Bacillati</taxon>
        <taxon>Actinomycetota</taxon>
        <taxon>Actinomycetes</taxon>
        <taxon>Streptosporangiales</taxon>
        <taxon>Streptosporangiaceae</taxon>
        <taxon>Streptosporangium</taxon>
    </lineage>
</organism>
<comment type="caution">
    <text evidence="1">The sequence shown here is derived from an EMBL/GenBank/DDBJ whole genome shotgun (WGS) entry which is preliminary data.</text>
</comment>
<dbReference type="AlphaFoldDB" id="A0A9X7JT13"/>
<name>A0A9X7JT13_9ACTN</name>
<proteinExistence type="predicted"/>
<protein>
    <submittedName>
        <fullName evidence="1">Uncharacterized protein</fullName>
    </submittedName>
</protein>
<reference evidence="1 2" key="1">
    <citation type="submission" date="2018-03" db="EMBL/GenBank/DDBJ databases">
        <title>Chitinolytic properties of Streptosporangium nondiastaticum TBG75A20.</title>
        <authorList>
            <person name="Gayathri V."/>
            <person name="Shiburaj S."/>
        </authorList>
    </citation>
    <scope>NUCLEOTIDE SEQUENCE [LARGE SCALE GENOMIC DNA]</scope>
    <source>
        <strain evidence="1 2">TBG75A20</strain>
    </source>
</reference>
<dbReference type="EMBL" id="PXWG01000013">
    <property type="protein sequence ID" value="PSJ29129.1"/>
    <property type="molecule type" value="Genomic_DNA"/>
</dbReference>
<sequence length="71" mass="7435">MTTEAAAQPVTSARTYPATHDAALRRAHEQGTDALGRPGPAVAAGLMVECRAWSWVQGSAGDRMHVSWGCG</sequence>
<evidence type="ECO:0000313" key="1">
    <source>
        <dbReference type="EMBL" id="PSJ29129.1"/>
    </source>
</evidence>